<feature type="compositionally biased region" description="Basic residues" evidence="1">
    <location>
        <begin position="53"/>
        <end position="72"/>
    </location>
</feature>
<dbReference type="EMBL" id="JATM01000001">
    <property type="protein sequence ID" value="OOL19527.1"/>
    <property type="molecule type" value="Genomic_DNA"/>
</dbReference>
<name>A0A1S8GR51_9PROT</name>
<evidence type="ECO:0000313" key="3">
    <source>
        <dbReference type="Proteomes" id="UP000200980"/>
    </source>
</evidence>
<dbReference type="AlphaFoldDB" id="A0A1S8GR51"/>
<gene>
    <name evidence="2" type="ORF">AL01_00620</name>
</gene>
<keyword evidence="2" id="KW-0030">Aminoacyl-tRNA synthetase</keyword>
<proteinExistence type="predicted"/>
<dbReference type="InterPro" id="IPR010466">
    <property type="entry name" value="DUF1058"/>
</dbReference>
<evidence type="ECO:0000256" key="1">
    <source>
        <dbReference type="SAM" id="MobiDB-lite"/>
    </source>
</evidence>
<accession>A0A1S8GR51</accession>
<organism evidence="2 3">
    <name type="scientific">Bombella intestini</name>
    <dbReference type="NCBI Taxonomy" id="1539051"/>
    <lineage>
        <taxon>Bacteria</taxon>
        <taxon>Pseudomonadati</taxon>
        <taxon>Pseudomonadota</taxon>
        <taxon>Alphaproteobacteria</taxon>
        <taxon>Acetobacterales</taxon>
        <taxon>Acetobacteraceae</taxon>
        <taxon>Bombella</taxon>
    </lineage>
</organism>
<comment type="caution">
    <text evidence="2">The sequence shown here is derived from an EMBL/GenBank/DDBJ whole genome shotgun (WGS) entry which is preliminary data.</text>
</comment>
<protein>
    <submittedName>
        <fullName evidence="2">Aspartyl-tRNA synthetase</fullName>
    </submittedName>
</protein>
<keyword evidence="3" id="KW-1185">Reference proteome</keyword>
<reference evidence="2 3" key="1">
    <citation type="journal article" date="2016" name="PLoS ONE">
        <title>Whole-Genome Sequence Analysis of Bombella intestini LMG 28161T, a Novel Acetic Acid Bacterium Isolated from the Crop of a Red-Tailed Bumble Bee, Bombus lapidarius.</title>
        <authorList>
            <person name="Li L."/>
            <person name="Illeghems K."/>
            <person name="Van Kerrebroeck S."/>
            <person name="Borremans W."/>
            <person name="Cleenwerck I."/>
            <person name="Smagghe G."/>
            <person name="De Vuyst L."/>
            <person name="Vandamme P."/>
        </authorList>
    </citation>
    <scope>NUCLEOTIDE SEQUENCE [LARGE SCALE GENOMIC DNA]</scope>
    <source>
        <strain evidence="2 3">R-52487</strain>
    </source>
</reference>
<feature type="region of interest" description="Disordered" evidence="1">
    <location>
        <begin position="43"/>
        <end position="74"/>
    </location>
</feature>
<dbReference type="Proteomes" id="UP000200980">
    <property type="component" value="Unassembled WGS sequence"/>
</dbReference>
<sequence length="292" mass="31980">MLKRLSLGRDKGMKVPVPFSRKQYVQGVLPVVVTLLASVPAHKAKAGEQGTSHKPHHSHHHGKQHEKHHAVGHAHEASAQHKRAMAHKAAAAAAAAGAAKAAQSAQPSVPENIGTETKLPLPRYASMRADRVYMRRGPGERYPIDWVYHRRGYPVMIEREFGVWRLVEDPEGQKGWVHQVTLHGSRSFIIPGSVSYDGDASKVSTTGHADSRIVAYMPAGEVARGQNHDVPLMSSDKPDRTIVALLEPGAIGKIKACPQGSSWCHVTVRGYDGWIERRLLWGVQPGEIIQPD</sequence>
<dbReference type="GO" id="GO:0004812">
    <property type="term" value="F:aminoacyl-tRNA ligase activity"/>
    <property type="evidence" value="ECO:0007669"/>
    <property type="project" value="UniProtKB-KW"/>
</dbReference>
<dbReference type="STRING" id="1539051.AL01_00620"/>
<dbReference type="Pfam" id="PF06347">
    <property type="entry name" value="SH3_4"/>
    <property type="match status" value="2"/>
</dbReference>
<evidence type="ECO:0000313" key="2">
    <source>
        <dbReference type="EMBL" id="OOL19527.1"/>
    </source>
</evidence>
<keyword evidence="2" id="KW-0436">Ligase</keyword>